<feature type="transmembrane region" description="Helical" evidence="1">
    <location>
        <begin position="236"/>
        <end position="255"/>
    </location>
</feature>
<gene>
    <name evidence="3" type="ordered locus">Pisl_0409</name>
</gene>
<dbReference type="AlphaFoldDB" id="A1RRK5"/>
<feature type="transmembrane region" description="Helical" evidence="1">
    <location>
        <begin position="203"/>
        <end position="224"/>
    </location>
</feature>
<dbReference type="EMBL" id="CP000504">
    <property type="protein sequence ID" value="ABL87587.1"/>
    <property type="molecule type" value="Genomic_DNA"/>
</dbReference>
<dbReference type="HOGENOM" id="CLU_1032964_0_0_2"/>
<keyword evidence="4" id="KW-1185">Reference proteome</keyword>
<protein>
    <recommendedName>
        <fullName evidence="2">EamA domain-containing protein</fullName>
    </recommendedName>
</protein>
<sequence length="289" mass="31369">MNKKAEGVLEMVVTTAIWGSVSILSIYSGLPSPVFVFFRVFFTALSLLLLLRNVKVQLLRDRFIAASGVFLALNWIFLFYSVAMLPVSIAVMIYYTGPVFSMFVMHFVGEKLSRVKLLSAAISFAGLSVIINPFVTMVSEGAGASLGLILAILSGVSYGLLIVFNKLSVGKLTNPLELVLCQTLISTAITSPFLLILHFELNAYNIAIVLVSALVNTLLALFLWYDSLRKISIHTASILSYLDPVFATLFAYIFLGQVPAKTAMLGGALIIIGGVMAVLEEVAKAKKRT</sequence>
<dbReference type="GeneID" id="4616498"/>
<dbReference type="Pfam" id="PF00892">
    <property type="entry name" value="EamA"/>
    <property type="match status" value="2"/>
</dbReference>
<proteinExistence type="predicted"/>
<feature type="transmembrane region" description="Helical" evidence="1">
    <location>
        <begin position="115"/>
        <end position="135"/>
    </location>
</feature>
<keyword evidence="1" id="KW-0812">Transmembrane</keyword>
<feature type="transmembrane region" description="Helical" evidence="1">
    <location>
        <begin position="141"/>
        <end position="164"/>
    </location>
</feature>
<evidence type="ECO:0000259" key="2">
    <source>
        <dbReference type="Pfam" id="PF00892"/>
    </source>
</evidence>
<dbReference type="InterPro" id="IPR000620">
    <property type="entry name" value="EamA_dom"/>
</dbReference>
<evidence type="ECO:0000313" key="4">
    <source>
        <dbReference type="Proteomes" id="UP000002595"/>
    </source>
</evidence>
<organism evidence="3 4">
    <name type="scientific">Pyrobaculum islandicum (strain DSM 4184 / JCM 9189 / GEO3)</name>
    <dbReference type="NCBI Taxonomy" id="384616"/>
    <lineage>
        <taxon>Archaea</taxon>
        <taxon>Thermoproteota</taxon>
        <taxon>Thermoprotei</taxon>
        <taxon>Thermoproteales</taxon>
        <taxon>Thermoproteaceae</taxon>
        <taxon>Pyrobaculum</taxon>
    </lineage>
</organism>
<feature type="transmembrane region" description="Helical" evidence="1">
    <location>
        <begin position="261"/>
        <end position="279"/>
    </location>
</feature>
<dbReference type="RefSeq" id="WP_011762164.1">
    <property type="nucleotide sequence ID" value="NC_008701.1"/>
</dbReference>
<evidence type="ECO:0000313" key="3">
    <source>
        <dbReference type="EMBL" id="ABL87587.1"/>
    </source>
</evidence>
<evidence type="ECO:0000256" key="1">
    <source>
        <dbReference type="SAM" id="Phobius"/>
    </source>
</evidence>
<dbReference type="eggNOG" id="arCOG00271">
    <property type="taxonomic scope" value="Archaea"/>
</dbReference>
<dbReference type="GO" id="GO:0016020">
    <property type="term" value="C:membrane"/>
    <property type="evidence" value="ECO:0007669"/>
    <property type="project" value="InterPro"/>
</dbReference>
<name>A1RRK5_PYRIL</name>
<dbReference type="PANTHER" id="PTHR22911">
    <property type="entry name" value="ACYL-MALONYL CONDENSING ENZYME-RELATED"/>
    <property type="match status" value="1"/>
</dbReference>
<feature type="domain" description="EamA" evidence="2">
    <location>
        <begin position="7"/>
        <end position="131"/>
    </location>
</feature>
<keyword evidence="1" id="KW-0472">Membrane</keyword>
<feature type="domain" description="EamA" evidence="2">
    <location>
        <begin position="146"/>
        <end position="277"/>
    </location>
</feature>
<dbReference type="OrthoDB" id="28123at2157"/>
<reference evidence="3" key="1">
    <citation type="submission" date="2006-12" db="EMBL/GenBank/DDBJ databases">
        <title>Complete sequence of Pyrobaculum islandicum DSM 4184.</title>
        <authorList>
            <person name="Copeland A."/>
            <person name="Lucas S."/>
            <person name="Lapidus A."/>
            <person name="Barry K."/>
            <person name="Detter J.C."/>
            <person name="Glavina del Rio T."/>
            <person name="Dalin E."/>
            <person name="Tice H."/>
            <person name="Pitluck S."/>
            <person name="Meincke L."/>
            <person name="Brettin T."/>
            <person name="Bruce D."/>
            <person name="Han C."/>
            <person name="Tapia R."/>
            <person name="Gilna P."/>
            <person name="Schmutz J."/>
            <person name="Larimer F."/>
            <person name="Land M."/>
            <person name="Hauser L."/>
            <person name="Kyrpides N."/>
            <person name="Mikhailova N."/>
            <person name="Cozen A.E."/>
            <person name="Fitz-Gibbon S.T."/>
            <person name="House C.H."/>
            <person name="Saltikov C."/>
            <person name="Lowe T."/>
            <person name="Richardson P."/>
        </authorList>
    </citation>
    <scope>NUCLEOTIDE SEQUENCE [LARGE SCALE GENOMIC DNA]</scope>
    <source>
        <strain evidence="3">DSM 4184</strain>
    </source>
</reference>
<feature type="transmembrane region" description="Helical" evidence="1">
    <location>
        <begin position="63"/>
        <end position="83"/>
    </location>
</feature>
<dbReference type="InterPro" id="IPR037185">
    <property type="entry name" value="EmrE-like"/>
</dbReference>
<dbReference type="KEGG" id="pis:Pisl_0409"/>
<feature type="transmembrane region" description="Helical" evidence="1">
    <location>
        <begin position="89"/>
        <end position="108"/>
    </location>
</feature>
<accession>A1RRK5</accession>
<dbReference type="SUPFAM" id="SSF103481">
    <property type="entry name" value="Multidrug resistance efflux transporter EmrE"/>
    <property type="match status" value="2"/>
</dbReference>
<keyword evidence="1" id="KW-1133">Transmembrane helix</keyword>
<feature type="transmembrane region" description="Helical" evidence="1">
    <location>
        <begin position="33"/>
        <end position="51"/>
    </location>
</feature>
<dbReference type="PANTHER" id="PTHR22911:SF102">
    <property type="entry name" value="MEMBRANE PROTEIN"/>
    <property type="match status" value="1"/>
</dbReference>
<feature type="transmembrane region" description="Helical" evidence="1">
    <location>
        <begin position="176"/>
        <end position="197"/>
    </location>
</feature>
<dbReference type="Proteomes" id="UP000002595">
    <property type="component" value="Chromosome"/>
</dbReference>
<feature type="transmembrane region" description="Helical" evidence="1">
    <location>
        <begin position="7"/>
        <end position="27"/>
    </location>
</feature>